<keyword evidence="5" id="KW-1185">Reference proteome</keyword>
<reference evidence="4 5" key="1">
    <citation type="submission" date="2023-10" db="EMBL/GenBank/DDBJ databases">
        <title>Psychrosphaera aquimaarina strain SW33 isolated from seawater.</title>
        <authorList>
            <person name="Bayburt H."/>
            <person name="Kim J.M."/>
            <person name="Choi B.J."/>
            <person name="Jeon C.O."/>
        </authorList>
    </citation>
    <scope>NUCLEOTIDE SEQUENCE [LARGE SCALE GENOMIC DNA]</scope>
    <source>
        <strain evidence="4 5">KCTC 52743</strain>
    </source>
</reference>
<dbReference type="RefSeq" id="WP_315946469.1">
    <property type="nucleotide sequence ID" value="NZ_JAWCUA010000007.1"/>
</dbReference>
<comment type="caution">
    <text evidence="4">The sequence shown here is derived from an EMBL/GenBank/DDBJ whole genome shotgun (WGS) entry which is preliminary data.</text>
</comment>
<evidence type="ECO:0000313" key="4">
    <source>
        <dbReference type="EMBL" id="MDU0112778.1"/>
    </source>
</evidence>
<keyword evidence="3" id="KW-0413">Isomerase</keyword>
<sequence>MGNNHIITSIANRILTITISRESAKNALSLSMYSELTNALKLLDNDPDLYVAVITGSQTCFTAGNDLKDFMSGGALNEQHPTVQFLYQIASTKKPIIAAVAGPAIGIGTTMLLHCDLVYAANNSVFQLPFAQLGLCPEAGCSDILPRITGHVKAFEMVVLGDRFSAQDALEVGLINKVSSAEDVLSIANDAALKLTKLPENAVSTSKQLLKRNTEKRVLDSIAAELVQFETLLNSEQSQKIISSFFNRK</sequence>
<evidence type="ECO:0000256" key="1">
    <source>
        <dbReference type="ARBA" id="ARBA00004275"/>
    </source>
</evidence>
<dbReference type="InterPro" id="IPR029045">
    <property type="entry name" value="ClpP/crotonase-like_dom_sf"/>
</dbReference>
<evidence type="ECO:0000313" key="5">
    <source>
        <dbReference type="Proteomes" id="UP001257914"/>
    </source>
</evidence>
<gene>
    <name evidence="4" type="ORF">RT723_07150</name>
</gene>
<comment type="subcellular location">
    <subcellularLocation>
        <location evidence="1">Peroxisome</location>
    </subcellularLocation>
</comment>
<evidence type="ECO:0000256" key="3">
    <source>
        <dbReference type="ARBA" id="ARBA00023235"/>
    </source>
</evidence>
<dbReference type="CDD" id="cd06558">
    <property type="entry name" value="crotonase-like"/>
    <property type="match status" value="1"/>
</dbReference>
<evidence type="ECO:0000256" key="2">
    <source>
        <dbReference type="ARBA" id="ARBA00023140"/>
    </source>
</evidence>
<dbReference type="PANTHER" id="PTHR43684:SF1">
    <property type="entry name" value="ENOYL-COA DELTA ISOMERASE 2"/>
    <property type="match status" value="1"/>
</dbReference>
<proteinExistence type="predicted"/>
<dbReference type="InterPro" id="IPR051053">
    <property type="entry name" value="ECH/Chromodomain_protein"/>
</dbReference>
<name>A0ABU3R0F4_9GAMM</name>
<dbReference type="PANTHER" id="PTHR43684">
    <property type="match status" value="1"/>
</dbReference>
<dbReference type="Proteomes" id="UP001257914">
    <property type="component" value="Unassembled WGS sequence"/>
</dbReference>
<organism evidence="4 5">
    <name type="scientific">Psychrosphaera aquimarina</name>
    <dbReference type="NCBI Taxonomy" id="2044854"/>
    <lineage>
        <taxon>Bacteria</taxon>
        <taxon>Pseudomonadati</taxon>
        <taxon>Pseudomonadota</taxon>
        <taxon>Gammaproteobacteria</taxon>
        <taxon>Alteromonadales</taxon>
        <taxon>Pseudoalteromonadaceae</taxon>
        <taxon>Psychrosphaera</taxon>
    </lineage>
</organism>
<protein>
    <submittedName>
        <fullName evidence="4">Enoyl-CoA hydratase</fullName>
    </submittedName>
</protein>
<dbReference type="Gene3D" id="3.90.226.10">
    <property type="entry name" value="2-enoyl-CoA Hydratase, Chain A, domain 1"/>
    <property type="match status" value="1"/>
</dbReference>
<dbReference type="SUPFAM" id="SSF52096">
    <property type="entry name" value="ClpP/crotonase"/>
    <property type="match status" value="1"/>
</dbReference>
<accession>A0ABU3R0F4</accession>
<keyword evidence="2" id="KW-0576">Peroxisome</keyword>
<dbReference type="EMBL" id="JAWCUA010000007">
    <property type="protein sequence ID" value="MDU0112778.1"/>
    <property type="molecule type" value="Genomic_DNA"/>
</dbReference>
<dbReference type="Pfam" id="PF00378">
    <property type="entry name" value="ECH_1"/>
    <property type="match status" value="1"/>
</dbReference>
<dbReference type="InterPro" id="IPR001753">
    <property type="entry name" value="Enoyl-CoA_hydra/iso"/>
</dbReference>